<evidence type="ECO:0000313" key="2">
    <source>
        <dbReference type="EMBL" id="CAF5198680.1"/>
    </source>
</evidence>
<dbReference type="EMBL" id="CAJOBJ010343964">
    <property type="protein sequence ID" value="CAF5198680.1"/>
    <property type="molecule type" value="Genomic_DNA"/>
</dbReference>
<dbReference type="GO" id="GO:0044550">
    <property type="term" value="P:secondary metabolite biosynthetic process"/>
    <property type="evidence" value="ECO:0007669"/>
    <property type="project" value="TreeGrafter"/>
</dbReference>
<dbReference type="Pfam" id="PF00501">
    <property type="entry name" value="AMP-binding"/>
    <property type="match status" value="1"/>
</dbReference>
<dbReference type="PANTHER" id="PTHR45527:SF1">
    <property type="entry name" value="FATTY ACID SYNTHASE"/>
    <property type="match status" value="1"/>
</dbReference>
<accession>A0A8S3IIX6</accession>
<evidence type="ECO:0000313" key="3">
    <source>
        <dbReference type="Proteomes" id="UP000681720"/>
    </source>
</evidence>
<dbReference type="GO" id="GO:0043041">
    <property type="term" value="P:amino acid activation for nonribosomal peptide biosynthetic process"/>
    <property type="evidence" value="ECO:0007669"/>
    <property type="project" value="TreeGrafter"/>
</dbReference>
<dbReference type="GO" id="GO:0005737">
    <property type="term" value="C:cytoplasm"/>
    <property type="evidence" value="ECO:0007669"/>
    <property type="project" value="TreeGrafter"/>
</dbReference>
<protein>
    <recommendedName>
        <fullName evidence="1">AMP-dependent synthetase/ligase domain-containing protein</fullName>
    </recommendedName>
</protein>
<dbReference type="AlphaFoldDB" id="A0A8S3IIX6"/>
<proteinExistence type="predicted"/>
<feature type="domain" description="AMP-dependent synthetase/ligase" evidence="1">
    <location>
        <begin position="18"/>
        <end position="118"/>
    </location>
</feature>
<name>A0A8S3IIX6_9BILA</name>
<reference evidence="2" key="1">
    <citation type="submission" date="2021-02" db="EMBL/GenBank/DDBJ databases">
        <authorList>
            <person name="Nowell W R."/>
        </authorList>
    </citation>
    <scope>NUCLEOTIDE SEQUENCE</scope>
</reference>
<dbReference type="Proteomes" id="UP000681720">
    <property type="component" value="Unassembled WGS sequence"/>
</dbReference>
<sequence length="155" mass="17696">MTVSSRNILEMFFEVTLASPQQVAIEFEEQTWTYAELLMNVIYIARHLQVEIGDIIYQYVDPSIEMVCGLLGIMCAGGAYCPLSPNDPSVFVRTLIDETQGRFVLVHGNTCDRFSSAISQQIRTINIEHVLLADIREEAPEQSNYLYFILNKFTY</sequence>
<dbReference type="Gene3D" id="3.40.50.12780">
    <property type="entry name" value="N-terminal domain of ligase-like"/>
    <property type="match status" value="1"/>
</dbReference>
<comment type="caution">
    <text evidence="2">The sequence shown here is derived from an EMBL/GenBank/DDBJ whole genome shotgun (WGS) entry which is preliminary data.</text>
</comment>
<dbReference type="GO" id="GO:0031177">
    <property type="term" value="F:phosphopantetheine binding"/>
    <property type="evidence" value="ECO:0007669"/>
    <property type="project" value="TreeGrafter"/>
</dbReference>
<dbReference type="SUPFAM" id="SSF56801">
    <property type="entry name" value="Acetyl-CoA synthetase-like"/>
    <property type="match status" value="1"/>
</dbReference>
<dbReference type="PANTHER" id="PTHR45527">
    <property type="entry name" value="NONRIBOSOMAL PEPTIDE SYNTHETASE"/>
    <property type="match status" value="1"/>
</dbReference>
<evidence type="ECO:0000259" key="1">
    <source>
        <dbReference type="Pfam" id="PF00501"/>
    </source>
</evidence>
<dbReference type="InterPro" id="IPR042099">
    <property type="entry name" value="ANL_N_sf"/>
</dbReference>
<dbReference type="InterPro" id="IPR000873">
    <property type="entry name" value="AMP-dep_synth/lig_dom"/>
</dbReference>
<organism evidence="2 3">
    <name type="scientific">Rotaria magnacalcarata</name>
    <dbReference type="NCBI Taxonomy" id="392030"/>
    <lineage>
        <taxon>Eukaryota</taxon>
        <taxon>Metazoa</taxon>
        <taxon>Spiralia</taxon>
        <taxon>Gnathifera</taxon>
        <taxon>Rotifera</taxon>
        <taxon>Eurotatoria</taxon>
        <taxon>Bdelloidea</taxon>
        <taxon>Philodinida</taxon>
        <taxon>Philodinidae</taxon>
        <taxon>Rotaria</taxon>
    </lineage>
</organism>
<gene>
    <name evidence="2" type="ORF">GIL414_LOCUS75841</name>
</gene>